<dbReference type="Proteomes" id="UP000006727">
    <property type="component" value="Chromosome 16"/>
</dbReference>
<reference evidence="2 4" key="1">
    <citation type="journal article" date="2008" name="Science">
        <title>The Physcomitrella genome reveals evolutionary insights into the conquest of land by plants.</title>
        <authorList>
            <person name="Rensing S."/>
            <person name="Lang D."/>
            <person name="Zimmer A."/>
            <person name="Terry A."/>
            <person name="Salamov A."/>
            <person name="Shapiro H."/>
            <person name="Nishiyama T."/>
            <person name="Perroud P.-F."/>
            <person name="Lindquist E."/>
            <person name="Kamisugi Y."/>
            <person name="Tanahashi T."/>
            <person name="Sakakibara K."/>
            <person name="Fujita T."/>
            <person name="Oishi K."/>
            <person name="Shin-I T."/>
            <person name="Kuroki Y."/>
            <person name="Toyoda A."/>
            <person name="Suzuki Y."/>
            <person name="Hashimoto A."/>
            <person name="Yamaguchi K."/>
            <person name="Sugano A."/>
            <person name="Kohara Y."/>
            <person name="Fujiyama A."/>
            <person name="Anterola A."/>
            <person name="Aoki S."/>
            <person name="Ashton N."/>
            <person name="Barbazuk W.B."/>
            <person name="Barker E."/>
            <person name="Bennetzen J."/>
            <person name="Bezanilla M."/>
            <person name="Blankenship R."/>
            <person name="Cho S.H."/>
            <person name="Dutcher S."/>
            <person name="Estelle M."/>
            <person name="Fawcett J.A."/>
            <person name="Gundlach H."/>
            <person name="Hanada K."/>
            <person name="Heyl A."/>
            <person name="Hicks K.A."/>
            <person name="Hugh J."/>
            <person name="Lohr M."/>
            <person name="Mayer K."/>
            <person name="Melkozernov A."/>
            <person name="Murata T."/>
            <person name="Nelson D."/>
            <person name="Pils B."/>
            <person name="Prigge M."/>
            <person name="Reiss B."/>
            <person name="Renner T."/>
            <person name="Rombauts S."/>
            <person name="Rushton P."/>
            <person name="Sanderfoot A."/>
            <person name="Schween G."/>
            <person name="Shiu S.-H."/>
            <person name="Stueber K."/>
            <person name="Theodoulou F.L."/>
            <person name="Tu H."/>
            <person name="Van de Peer Y."/>
            <person name="Verrier P.J."/>
            <person name="Waters E."/>
            <person name="Wood A."/>
            <person name="Yang L."/>
            <person name="Cove D."/>
            <person name="Cuming A."/>
            <person name="Hasebe M."/>
            <person name="Lucas S."/>
            <person name="Mishler D.B."/>
            <person name="Reski R."/>
            <person name="Grigoriev I."/>
            <person name="Quatrano R.S."/>
            <person name="Boore J.L."/>
        </authorList>
    </citation>
    <scope>NUCLEOTIDE SEQUENCE [LARGE SCALE GENOMIC DNA]</scope>
    <source>
        <strain evidence="3 4">cv. Gransden 2004</strain>
    </source>
</reference>
<dbReference type="GeneID" id="112293125"/>
<dbReference type="EnsemblPlants" id="Pp3c16_12240V3.6">
    <property type="protein sequence ID" value="Pp3c16_12240V3.6"/>
    <property type="gene ID" value="Pp3c16_12240"/>
</dbReference>
<reference evidence="3" key="3">
    <citation type="submission" date="2020-12" db="UniProtKB">
        <authorList>
            <consortium name="EnsemblPlants"/>
        </authorList>
    </citation>
    <scope>IDENTIFICATION</scope>
</reference>
<dbReference type="PANTHER" id="PTHR46737:SF2">
    <property type="entry name" value="OS02G0827600 PROTEIN"/>
    <property type="match status" value="1"/>
</dbReference>
<dbReference type="OMA" id="TIRSWYV"/>
<accession>A9RLA1</accession>
<dbReference type="STRING" id="3218.A9RLA1"/>
<dbReference type="AlphaFoldDB" id="A9RLA1"/>
<evidence type="ECO:0000313" key="3">
    <source>
        <dbReference type="EnsemblPlants" id="Pp3c16_12240V3.1"/>
    </source>
</evidence>
<organism evidence="2">
    <name type="scientific">Physcomitrium patens</name>
    <name type="common">Spreading-leaved earth moss</name>
    <name type="synonym">Physcomitrella patens</name>
    <dbReference type="NCBI Taxonomy" id="3218"/>
    <lineage>
        <taxon>Eukaryota</taxon>
        <taxon>Viridiplantae</taxon>
        <taxon>Streptophyta</taxon>
        <taxon>Embryophyta</taxon>
        <taxon>Bryophyta</taxon>
        <taxon>Bryophytina</taxon>
        <taxon>Bryopsida</taxon>
        <taxon>Funariidae</taxon>
        <taxon>Funariales</taxon>
        <taxon>Funariaceae</taxon>
        <taxon>Physcomitrium</taxon>
    </lineage>
</organism>
<dbReference type="EnsemblPlants" id="Pp3c16_12240V3.1">
    <property type="protein sequence ID" value="Pp3c16_12240V3.1"/>
    <property type="gene ID" value="Pp3c16_12240"/>
</dbReference>
<dbReference type="EMBL" id="ABEU02000016">
    <property type="protein sequence ID" value="PNR37748.1"/>
    <property type="molecule type" value="Genomic_DNA"/>
</dbReference>
<gene>
    <name evidence="3" type="primary">LOC112293125</name>
    <name evidence="2" type="ORF">PHYPA_020857</name>
</gene>
<feature type="region of interest" description="Disordered" evidence="1">
    <location>
        <begin position="79"/>
        <end position="98"/>
    </location>
</feature>
<dbReference type="Gramene" id="Pp3c16_12240V3.1">
    <property type="protein sequence ID" value="Pp3c16_12240V3.1"/>
    <property type="gene ID" value="Pp3c16_12240"/>
</dbReference>
<dbReference type="Pfam" id="PF12049">
    <property type="entry name" value="DUF3531"/>
    <property type="match status" value="1"/>
</dbReference>
<evidence type="ECO:0000313" key="2">
    <source>
        <dbReference type="EMBL" id="PNR37748.1"/>
    </source>
</evidence>
<name>A9RLA1_PHYPA</name>
<evidence type="ECO:0008006" key="5">
    <source>
        <dbReference type="Google" id="ProtNLM"/>
    </source>
</evidence>
<dbReference type="HOGENOM" id="CLU_073961_0_0_1"/>
<dbReference type="PANTHER" id="PTHR46737">
    <property type="entry name" value="OS02G0827600 PROTEIN"/>
    <property type="match status" value="1"/>
</dbReference>
<dbReference type="PaxDb" id="3218-PP1S15_306V6.1"/>
<evidence type="ECO:0000313" key="4">
    <source>
        <dbReference type="Proteomes" id="UP000006727"/>
    </source>
</evidence>
<dbReference type="EnsemblPlants" id="Pp3c16_12240V3.3">
    <property type="protein sequence ID" value="Pp3c16_12240V3.3"/>
    <property type="gene ID" value="Pp3c16_12240"/>
</dbReference>
<sequence>MLSVKYCIAGALRISNECKGKLELGTWGRRRAERLKVIRAVSSNGHGGSSSYGDGVNSAAVGSGSTERDRQMQFLAEERKRREMEEGNENDGNYPEWATNVEDSARDDEELQEIMGDALEDPEAMKRRVENRVQRKSRDILESKKGSVNPMAVSFRDFDALDSHIWLEFYTRPTDKDVELIGSIFRSWFVLGRLGGFNAMNMQLTSSAPNAPLSYSQEKAKEAQEIGDTFFHNIGDVEFQDNWARLWVDLGTSDPVSLDMLINTLANLSSDHVGIKQLVFGGKNLGDWDEDLITEEAGYRSYKI</sequence>
<proteinExistence type="predicted"/>
<evidence type="ECO:0000256" key="1">
    <source>
        <dbReference type="SAM" id="MobiDB-lite"/>
    </source>
</evidence>
<protein>
    <recommendedName>
        <fullName evidence="5">DUF3531 domain-containing protein</fullName>
    </recommendedName>
</protein>
<feature type="region of interest" description="Disordered" evidence="1">
    <location>
        <begin position="42"/>
        <end position="70"/>
    </location>
</feature>
<dbReference type="InterPro" id="IPR021920">
    <property type="entry name" value="DUF3531"/>
</dbReference>
<dbReference type="OrthoDB" id="2014339at2759"/>
<dbReference type="RefSeq" id="XP_024398009.1">
    <property type="nucleotide sequence ID" value="XM_024542241.2"/>
</dbReference>
<dbReference type="Gramene" id="Pp3c16_12240V3.3">
    <property type="protein sequence ID" value="Pp3c16_12240V3.3"/>
    <property type="gene ID" value="Pp3c16_12240"/>
</dbReference>
<reference evidence="2 4" key="2">
    <citation type="journal article" date="2018" name="Plant J.">
        <title>The Physcomitrella patens chromosome-scale assembly reveals moss genome structure and evolution.</title>
        <authorList>
            <person name="Lang D."/>
            <person name="Ullrich K.K."/>
            <person name="Murat F."/>
            <person name="Fuchs J."/>
            <person name="Jenkins J."/>
            <person name="Haas F.B."/>
            <person name="Piednoel M."/>
            <person name="Gundlach H."/>
            <person name="Van Bel M."/>
            <person name="Meyberg R."/>
            <person name="Vives C."/>
            <person name="Morata J."/>
            <person name="Symeonidi A."/>
            <person name="Hiss M."/>
            <person name="Muchero W."/>
            <person name="Kamisugi Y."/>
            <person name="Saleh O."/>
            <person name="Blanc G."/>
            <person name="Decker E.L."/>
            <person name="van Gessel N."/>
            <person name="Grimwood J."/>
            <person name="Hayes R.D."/>
            <person name="Graham S.W."/>
            <person name="Gunter L.E."/>
            <person name="McDaniel S.F."/>
            <person name="Hoernstein S.N.W."/>
            <person name="Larsson A."/>
            <person name="Li F.W."/>
            <person name="Perroud P.F."/>
            <person name="Phillips J."/>
            <person name="Ranjan P."/>
            <person name="Rokshar D.S."/>
            <person name="Rothfels C.J."/>
            <person name="Schneider L."/>
            <person name="Shu S."/>
            <person name="Stevenson D.W."/>
            <person name="Thummler F."/>
            <person name="Tillich M."/>
            <person name="Villarreal Aguilar J.C."/>
            <person name="Widiez T."/>
            <person name="Wong G.K."/>
            <person name="Wymore A."/>
            <person name="Zhang Y."/>
            <person name="Zimmer A.D."/>
            <person name="Quatrano R.S."/>
            <person name="Mayer K.F.X."/>
            <person name="Goodstein D."/>
            <person name="Casacuberta J.M."/>
            <person name="Vandepoele K."/>
            <person name="Reski R."/>
            <person name="Cuming A.C."/>
            <person name="Tuskan G.A."/>
            <person name="Maumus F."/>
            <person name="Salse J."/>
            <person name="Schmutz J."/>
            <person name="Rensing S.A."/>
        </authorList>
    </citation>
    <scope>NUCLEOTIDE SEQUENCE [LARGE SCALE GENOMIC DNA]</scope>
    <source>
        <strain evidence="3 4">cv. Gransden 2004</strain>
    </source>
</reference>
<dbReference type="eggNOG" id="ENOG502QUJW">
    <property type="taxonomic scope" value="Eukaryota"/>
</dbReference>
<keyword evidence="4" id="KW-1185">Reference proteome</keyword>
<dbReference type="Gramene" id="Pp3c16_12240V3.6">
    <property type="protein sequence ID" value="Pp3c16_12240V3.6"/>
    <property type="gene ID" value="Pp3c16_12240"/>
</dbReference>